<keyword evidence="3" id="KW-1185">Reference proteome</keyword>
<dbReference type="AlphaFoldDB" id="F4PB95"/>
<evidence type="ECO:0000313" key="2">
    <source>
        <dbReference type="EMBL" id="EGF77404.1"/>
    </source>
</evidence>
<evidence type="ECO:0000256" key="1">
    <source>
        <dbReference type="ARBA" id="ARBA00007980"/>
    </source>
</evidence>
<gene>
    <name evidence="2" type="ORF">BATDEDRAFT_91794</name>
</gene>
<dbReference type="GO" id="GO:0000470">
    <property type="term" value="P:maturation of LSU-rRNA"/>
    <property type="evidence" value="ECO:0000318"/>
    <property type="project" value="GO_Central"/>
</dbReference>
<dbReference type="HOGENOM" id="CLU_086140_2_1_1"/>
<evidence type="ECO:0008006" key="4">
    <source>
        <dbReference type="Google" id="ProtNLM"/>
    </source>
</evidence>
<dbReference type="PANTHER" id="PTHR12773">
    <property type="entry name" value="UPF0315 PROTEIN-RELATED"/>
    <property type="match status" value="1"/>
</dbReference>
<dbReference type="GO" id="GO:2000234">
    <property type="term" value="P:positive regulation of rRNA processing"/>
    <property type="evidence" value="ECO:0000318"/>
    <property type="project" value="GO_Central"/>
</dbReference>
<dbReference type="OMA" id="NMLTSKC"/>
<dbReference type="GO" id="GO:0005737">
    <property type="term" value="C:cytoplasm"/>
    <property type="evidence" value="ECO:0000318"/>
    <property type="project" value="GO_Central"/>
</dbReference>
<protein>
    <recommendedName>
        <fullName evidence="4">Multifunctional methyltransferase subunit TRM112</fullName>
    </recommendedName>
</protein>
<dbReference type="InterPro" id="IPR005651">
    <property type="entry name" value="Trm112-like"/>
</dbReference>
<comment type="similarity">
    <text evidence="1">Belongs to the TRM112 family.</text>
</comment>
<dbReference type="SUPFAM" id="SSF158997">
    <property type="entry name" value="Trm112p-like"/>
    <property type="match status" value="1"/>
</dbReference>
<dbReference type="Pfam" id="PF03966">
    <property type="entry name" value="Trm112p"/>
    <property type="match status" value="1"/>
</dbReference>
<dbReference type="GO" id="GO:0043528">
    <property type="term" value="C:tRNA (m2G10) methyltransferase complex"/>
    <property type="evidence" value="ECO:0000318"/>
    <property type="project" value="GO_Central"/>
</dbReference>
<dbReference type="Proteomes" id="UP000007241">
    <property type="component" value="Unassembled WGS sequence"/>
</dbReference>
<organism evidence="2 3">
    <name type="scientific">Batrachochytrium dendrobatidis (strain JAM81 / FGSC 10211)</name>
    <name type="common">Frog chytrid fungus</name>
    <dbReference type="NCBI Taxonomy" id="684364"/>
    <lineage>
        <taxon>Eukaryota</taxon>
        <taxon>Fungi</taxon>
        <taxon>Fungi incertae sedis</taxon>
        <taxon>Chytridiomycota</taxon>
        <taxon>Chytridiomycota incertae sedis</taxon>
        <taxon>Chytridiomycetes</taxon>
        <taxon>Rhizophydiales</taxon>
        <taxon>Rhizophydiales incertae sedis</taxon>
        <taxon>Batrachochytrium</taxon>
    </lineage>
</organism>
<dbReference type="CDD" id="cd21089">
    <property type="entry name" value="Trm112-like"/>
    <property type="match status" value="1"/>
</dbReference>
<dbReference type="EMBL" id="GL882892">
    <property type="protein sequence ID" value="EGF77404.1"/>
    <property type="molecule type" value="Genomic_DNA"/>
</dbReference>
<dbReference type="GO" id="GO:0046982">
    <property type="term" value="F:protein heterodimerization activity"/>
    <property type="evidence" value="ECO:0007669"/>
    <property type="project" value="InterPro"/>
</dbReference>
<proteinExistence type="inferred from homology"/>
<dbReference type="GO" id="GO:0141106">
    <property type="term" value="F:tRNA methyltransferase activator activity"/>
    <property type="evidence" value="ECO:0000318"/>
    <property type="project" value="GO_Central"/>
</dbReference>
<dbReference type="InParanoid" id="F4PB95"/>
<dbReference type="Gene3D" id="2.20.25.10">
    <property type="match status" value="1"/>
</dbReference>
<dbReference type="GO" id="GO:0005634">
    <property type="term" value="C:nucleus"/>
    <property type="evidence" value="ECO:0000318"/>
    <property type="project" value="GO_Central"/>
</dbReference>
<dbReference type="OrthoDB" id="2187549at2759"/>
<dbReference type="PANTHER" id="PTHR12773:SF0">
    <property type="entry name" value="MULTIFUNCTIONAL METHYLTRANSFERASE SUBUNIT TRM112-LIKE PROTEIN"/>
    <property type="match status" value="1"/>
</dbReference>
<evidence type="ECO:0000313" key="3">
    <source>
        <dbReference type="Proteomes" id="UP000007241"/>
    </source>
</evidence>
<name>F4PB95_BATDJ</name>
<sequence>MRIITHNMLQCHVKGCNVDNFPLQIQDAEVETIEADFSSGFIRRLIPKIHWPAFVHTALSIGIDILPETLPEEPNEELLHLIHKVALETRVKQGKMVCLGCKHEYVITNGIPNMLLQENEV</sequence>
<dbReference type="FunCoup" id="F4PB95">
    <property type="interactions" value="468"/>
</dbReference>
<dbReference type="RefSeq" id="XP_006682065.1">
    <property type="nucleotide sequence ID" value="XM_006682002.1"/>
</dbReference>
<dbReference type="GO" id="GO:0030490">
    <property type="term" value="P:maturation of SSU-rRNA"/>
    <property type="evidence" value="ECO:0000318"/>
    <property type="project" value="GO_Central"/>
</dbReference>
<reference evidence="2 3" key="1">
    <citation type="submission" date="2009-12" db="EMBL/GenBank/DDBJ databases">
        <title>The draft genome of Batrachochytrium dendrobatidis.</title>
        <authorList>
            <consortium name="US DOE Joint Genome Institute (JGI-PGF)"/>
            <person name="Kuo A."/>
            <person name="Salamov A."/>
            <person name="Schmutz J."/>
            <person name="Lucas S."/>
            <person name="Pitluck S."/>
            <person name="Rosenblum E."/>
            <person name="Stajich J."/>
            <person name="Eisen M."/>
            <person name="Grigoriev I.V."/>
        </authorList>
    </citation>
    <scope>NUCLEOTIDE SEQUENCE [LARGE SCALE GENOMIC DNA]</scope>
    <source>
        <strain evidence="3">JAM81 / FGSC 10211</strain>
    </source>
</reference>
<dbReference type="InterPro" id="IPR039127">
    <property type="entry name" value="Trm112"/>
</dbReference>
<accession>F4PB95</accession>
<dbReference type="GeneID" id="18244392"/>
<dbReference type="STRING" id="684364.F4PB95"/>